<dbReference type="RefSeq" id="WP_155704419.1">
    <property type="nucleotide sequence ID" value="NZ_CP034235.1"/>
</dbReference>
<dbReference type="Pfam" id="PF02518">
    <property type="entry name" value="HATPase_c"/>
    <property type="match status" value="1"/>
</dbReference>
<comment type="catalytic activity">
    <reaction evidence="1">
        <text>ATP + protein L-histidine = ADP + protein N-phospho-L-histidine.</text>
        <dbReference type="EC" id="2.7.13.3"/>
    </reaction>
</comment>
<dbReference type="Gene3D" id="3.30.565.10">
    <property type="entry name" value="Histidine kinase-like ATPase, C-terminal domain"/>
    <property type="match status" value="1"/>
</dbReference>
<keyword evidence="12" id="KW-1185">Reference proteome</keyword>
<proteinExistence type="predicted"/>
<keyword evidence="7" id="KW-0067">ATP-binding</keyword>
<dbReference type="Gene3D" id="1.10.287.130">
    <property type="match status" value="1"/>
</dbReference>
<keyword evidence="8" id="KW-0902">Two-component regulatory system</keyword>
<feature type="transmembrane region" description="Helical" evidence="9">
    <location>
        <begin position="113"/>
        <end position="132"/>
    </location>
</feature>
<feature type="transmembrane region" description="Helical" evidence="9">
    <location>
        <begin position="92"/>
        <end position="108"/>
    </location>
</feature>
<keyword evidence="3" id="KW-0597">Phosphoprotein</keyword>
<keyword evidence="9" id="KW-0812">Transmembrane</keyword>
<protein>
    <recommendedName>
        <fullName evidence="2">histidine kinase</fullName>
        <ecNumber evidence="2">2.7.13.3</ecNumber>
    </recommendedName>
</protein>
<dbReference type="PROSITE" id="PS50109">
    <property type="entry name" value="HIS_KIN"/>
    <property type="match status" value="1"/>
</dbReference>
<organism evidence="11 12">
    <name type="scientific">Paenibacillus psychroresistens</name>
    <dbReference type="NCBI Taxonomy" id="1778678"/>
    <lineage>
        <taxon>Bacteria</taxon>
        <taxon>Bacillati</taxon>
        <taxon>Bacillota</taxon>
        <taxon>Bacilli</taxon>
        <taxon>Bacillales</taxon>
        <taxon>Paenibacillaceae</taxon>
        <taxon>Paenibacillus</taxon>
    </lineage>
</organism>
<dbReference type="EMBL" id="CP034235">
    <property type="protein sequence ID" value="QGQ99293.1"/>
    <property type="molecule type" value="Genomic_DNA"/>
</dbReference>
<evidence type="ECO:0000313" key="11">
    <source>
        <dbReference type="EMBL" id="QGQ99293.1"/>
    </source>
</evidence>
<dbReference type="SUPFAM" id="SSF55874">
    <property type="entry name" value="ATPase domain of HSP90 chaperone/DNA topoisomerase II/histidine kinase"/>
    <property type="match status" value="1"/>
</dbReference>
<sequence>MVDLDIRNKFNKRIYYTFCIIAIIFMCSGLLTTILRHEPLPKIWIQFFFAASISFLSLIYPYKETILTKCLLMFSILLYFYALFLLYPDTTTTLALIFFAPILSTILFNRKLFFAIVSFNFLFGTSLFTVISLSQHYKQIYPSISNDLIGNLINFAVCEVLISFVFINMSWRVDRLKQYYRRIQEAERLNTVGQLAASVAHEIRNPLTVVKGFLQLSAKQPLSKDHILLMINELDRTETIIHDYLSLVKPLINNNHLTDVGLEIQSVSNLLYPFALNTKNIIEHHVTDNLWVHVSSIEMKQLLTNILKNAIEAMESNGVICIKAYRSTHQVKIEITDTGAGMSPQELIKLGTPFYSLKQKGTGIGLTVCYDIIEKYKGQIQIQSEKHKGTTVLITLPSVK</sequence>
<dbReference type="CDD" id="cd00082">
    <property type="entry name" value="HisKA"/>
    <property type="match status" value="1"/>
</dbReference>
<evidence type="ECO:0000256" key="9">
    <source>
        <dbReference type="SAM" id="Phobius"/>
    </source>
</evidence>
<reference evidence="12" key="1">
    <citation type="submission" date="2018-11" db="EMBL/GenBank/DDBJ databases">
        <title>Complete genome sequence of Paenibacillus sp. ML311-T8.</title>
        <authorList>
            <person name="Nam Y.-D."/>
            <person name="Kang J."/>
            <person name="Chung W.-H."/>
            <person name="Park Y.S."/>
        </authorList>
    </citation>
    <scope>NUCLEOTIDE SEQUENCE [LARGE SCALE GENOMIC DNA]</scope>
    <source>
        <strain evidence="12">ML311-T8</strain>
    </source>
</reference>
<evidence type="ECO:0000256" key="1">
    <source>
        <dbReference type="ARBA" id="ARBA00000085"/>
    </source>
</evidence>
<dbReference type="SUPFAM" id="SSF47384">
    <property type="entry name" value="Homodimeric domain of signal transducing histidine kinase"/>
    <property type="match status" value="1"/>
</dbReference>
<evidence type="ECO:0000256" key="6">
    <source>
        <dbReference type="ARBA" id="ARBA00022777"/>
    </source>
</evidence>
<dbReference type="InterPro" id="IPR005467">
    <property type="entry name" value="His_kinase_dom"/>
</dbReference>
<feature type="domain" description="Histidine kinase" evidence="10">
    <location>
        <begin position="198"/>
        <end position="400"/>
    </location>
</feature>
<dbReference type="GO" id="GO:0005524">
    <property type="term" value="F:ATP binding"/>
    <property type="evidence" value="ECO:0007669"/>
    <property type="project" value="UniProtKB-KW"/>
</dbReference>
<dbReference type="SMART" id="SM00388">
    <property type="entry name" value="HisKA"/>
    <property type="match status" value="1"/>
</dbReference>
<evidence type="ECO:0000256" key="4">
    <source>
        <dbReference type="ARBA" id="ARBA00022679"/>
    </source>
</evidence>
<keyword evidence="6" id="KW-0418">Kinase</keyword>
<keyword evidence="9" id="KW-0472">Membrane</keyword>
<dbReference type="Proteomes" id="UP000426246">
    <property type="component" value="Chromosome"/>
</dbReference>
<dbReference type="PRINTS" id="PR00344">
    <property type="entry name" value="BCTRLSENSOR"/>
</dbReference>
<dbReference type="SMART" id="SM00387">
    <property type="entry name" value="HATPase_c"/>
    <property type="match status" value="1"/>
</dbReference>
<dbReference type="KEGG" id="ppsc:EHS13_32735"/>
<evidence type="ECO:0000256" key="7">
    <source>
        <dbReference type="ARBA" id="ARBA00022840"/>
    </source>
</evidence>
<keyword evidence="9" id="KW-1133">Transmembrane helix</keyword>
<dbReference type="InterPro" id="IPR003594">
    <property type="entry name" value="HATPase_dom"/>
</dbReference>
<evidence type="ECO:0000259" key="10">
    <source>
        <dbReference type="PROSITE" id="PS50109"/>
    </source>
</evidence>
<name>A0A6B8RV29_9BACL</name>
<dbReference type="InterPro" id="IPR036890">
    <property type="entry name" value="HATPase_C_sf"/>
</dbReference>
<evidence type="ECO:0000313" key="12">
    <source>
        <dbReference type="Proteomes" id="UP000426246"/>
    </source>
</evidence>
<dbReference type="OrthoDB" id="9815750at2"/>
<dbReference type="PANTHER" id="PTHR43065:SF46">
    <property type="entry name" value="C4-DICARBOXYLATE TRANSPORT SENSOR PROTEIN DCTB"/>
    <property type="match status" value="1"/>
</dbReference>
<evidence type="ECO:0000256" key="2">
    <source>
        <dbReference type="ARBA" id="ARBA00012438"/>
    </source>
</evidence>
<keyword evidence="4" id="KW-0808">Transferase</keyword>
<evidence type="ECO:0000256" key="5">
    <source>
        <dbReference type="ARBA" id="ARBA00022741"/>
    </source>
</evidence>
<evidence type="ECO:0000256" key="3">
    <source>
        <dbReference type="ARBA" id="ARBA00022553"/>
    </source>
</evidence>
<dbReference type="PANTHER" id="PTHR43065">
    <property type="entry name" value="SENSOR HISTIDINE KINASE"/>
    <property type="match status" value="1"/>
</dbReference>
<feature type="transmembrane region" description="Helical" evidence="9">
    <location>
        <begin position="14"/>
        <end position="37"/>
    </location>
</feature>
<dbReference type="GO" id="GO:0000155">
    <property type="term" value="F:phosphorelay sensor kinase activity"/>
    <property type="evidence" value="ECO:0007669"/>
    <property type="project" value="InterPro"/>
</dbReference>
<dbReference type="AlphaFoldDB" id="A0A6B8RV29"/>
<evidence type="ECO:0000256" key="8">
    <source>
        <dbReference type="ARBA" id="ARBA00023012"/>
    </source>
</evidence>
<dbReference type="InterPro" id="IPR004358">
    <property type="entry name" value="Sig_transdc_His_kin-like_C"/>
</dbReference>
<dbReference type="EC" id="2.7.13.3" evidence="2"/>
<feature type="transmembrane region" description="Helical" evidence="9">
    <location>
        <begin position="67"/>
        <end position="86"/>
    </location>
</feature>
<dbReference type="InterPro" id="IPR003661">
    <property type="entry name" value="HisK_dim/P_dom"/>
</dbReference>
<feature type="transmembrane region" description="Helical" evidence="9">
    <location>
        <begin position="152"/>
        <end position="171"/>
    </location>
</feature>
<dbReference type="InterPro" id="IPR036097">
    <property type="entry name" value="HisK_dim/P_sf"/>
</dbReference>
<dbReference type="Pfam" id="PF00512">
    <property type="entry name" value="HisKA"/>
    <property type="match status" value="1"/>
</dbReference>
<feature type="transmembrane region" description="Helical" evidence="9">
    <location>
        <begin position="43"/>
        <end position="60"/>
    </location>
</feature>
<accession>A0A6B8RV29</accession>
<gene>
    <name evidence="11" type="ORF">EHS13_32735</name>
</gene>
<keyword evidence="5" id="KW-0547">Nucleotide-binding</keyword>